<sequence>METAGYLPALLRETDAFRGTLLGDLTAQVEHCGSWTLYDLANHLGAGNRWAATAITAHHPGHRSPAAPREPAALLSWFDRQTAVLLDVLDGDTAAPAWTFHPPHTVGFWQRRRCLETLVHRWDAQHALGATEPLDPELAADGIAEVFDTFAPRQIEAGRAAAPACAVGFEATDTGSSWTYGPGAPAASVSGAAGDLLLMLWGRLPAGDPGLVWKGDREAAGAALRGPLVA</sequence>
<feature type="domain" description="MDMPI C-terminal" evidence="1">
    <location>
        <begin position="137"/>
        <end position="220"/>
    </location>
</feature>
<dbReference type="RefSeq" id="WP_251490655.1">
    <property type="nucleotide sequence ID" value="NZ_CAJSLV010000055.1"/>
</dbReference>
<evidence type="ECO:0000259" key="1">
    <source>
        <dbReference type="Pfam" id="PF07398"/>
    </source>
</evidence>
<evidence type="ECO:0000313" key="4">
    <source>
        <dbReference type="Proteomes" id="UP001152519"/>
    </source>
</evidence>
<dbReference type="SUPFAM" id="SSF109854">
    <property type="entry name" value="DinB/YfiT-like putative metalloenzymes"/>
    <property type="match status" value="1"/>
</dbReference>
<dbReference type="EMBL" id="CAJSLV010000055">
    <property type="protein sequence ID" value="CAG6394347.1"/>
    <property type="molecule type" value="Genomic_DNA"/>
</dbReference>
<evidence type="ECO:0000313" key="3">
    <source>
        <dbReference type="EMBL" id="CAG6394347.1"/>
    </source>
</evidence>
<dbReference type="GO" id="GO:0005886">
    <property type="term" value="C:plasma membrane"/>
    <property type="evidence" value="ECO:0007669"/>
    <property type="project" value="TreeGrafter"/>
</dbReference>
<dbReference type="AlphaFoldDB" id="A0A9W4DUT6"/>
<evidence type="ECO:0008006" key="5">
    <source>
        <dbReference type="Google" id="ProtNLM"/>
    </source>
</evidence>
<name>A0A9W4DUT6_9ACTN</name>
<feature type="domain" description="Mycothiol-dependent maleylpyruvate isomerase metal-binding" evidence="2">
    <location>
        <begin position="9"/>
        <end position="125"/>
    </location>
</feature>
<dbReference type="InterPro" id="IPR017517">
    <property type="entry name" value="Maleyloyr_isom"/>
</dbReference>
<dbReference type="InterPro" id="IPR034660">
    <property type="entry name" value="DinB/YfiT-like"/>
</dbReference>
<dbReference type="Pfam" id="PF07398">
    <property type="entry name" value="MDMPI_C"/>
    <property type="match status" value="1"/>
</dbReference>
<gene>
    <name evidence="3" type="ORF">SCOCK_260041</name>
</gene>
<dbReference type="PANTHER" id="PTHR40758:SF1">
    <property type="entry name" value="CONSERVED PROTEIN"/>
    <property type="match status" value="1"/>
</dbReference>
<organism evidence="3 4">
    <name type="scientific">Actinacidiphila cocklensis</name>
    <dbReference type="NCBI Taxonomy" id="887465"/>
    <lineage>
        <taxon>Bacteria</taxon>
        <taxon>Bacillati</taxon>
        <taxon>Actinomycetota</taxon>
        <taxon>Actinomycetes</taxon>
        <taxon>Kitasatosporales</taxon>
        <taxon>Streptomycetaceae</taxon>
        <taxon>Actinacidiphila</taxon>
    </lineage>
</organism>
<dbReference type="GO" id="GO:0046872">
    <property type="term" value="F:metal ion binding"/>
    <property type="evidence" value="ECO:0007669"/>
    <property type="project" value="InterPro"/>
</dbReference>
<reference evidence="3" key="1">
    <citation type="submission" date="2021-05" db="EMBL/GenBank/DDBJ databases">
        <authorList>
            <person name="Arsene-Ploetze F."/>
        </authorList>
    </citation>
    <scope>NUCLEOTIDE SEQUENCE</scope>
    <source>
        <strain evidence="3">DSM 42138</strain>
    </source>
</reference>
<dbReference type="Pfam" id="PF11716">
    <property type="entry name" value="MDMPI_N"/>
    <property type="match status" value="1"/>
</dbReference>
<comment type="caution">
    <text evidence="3">The sequence shown here is derived from an EMBL/GenBank/DDBJ whole genome shotgun (WGS) entry which is preliminary data.</text>
</comment>
<dbReference type="PANTHER" id="PTHR40758">
    <property type="entry name" value="CONSERVED PROTEIN"/>
    <property type="match status" value="1"/>
</dbReference>
<accession>A0A9W4DUT6</accession>
<dbReference type="InterPro" id="IPR024344">
    <property type="entry name" value="MDMPI_metal-binding"/>
</dbReference>
<protein>
    <recommendedName>
        <fullName evidence="5">Maleylpyruvate isomerase family mycothiol-dependent enzyme</fullName>
    </recommendedName>
</protein>
<dbReference type="InterPro" id="IPR010872">
    <property type="entry name" value="MDMPI_C-term_domain"/>
</dbReference>
<keyword evidence="4" id="KW-1185">Reference proteome</keyword>
<dbReference type="NCBIfam" id="TIGR03083">
    <property type="entry name" value="maleylpyruvate isomerase family mycothiol-dependent enzyme"/>
    <property type="match status" value="1"/>
</dbReference>
<evidence type="ECO:0000259" key="2">
    <source>
        <dbReference type="Pfam" id="PF11716"/>
    </source>
</evidence>
<proteinExistence type="predicted"/>
<dbReference type="Proteomes" id="UP001152519">
    <property type="component" value="Unassembled WGS sequence"/>
</dbReference>